<dbReference type="EMBL" id="JAAIKT010000083">
    <property type="protein sequence ID" value="NEW76484.1"/>
    <property type="molecule type" value="Genomic_DNA"/>
</dbReference>
<dbReference type="Proteomes" id="UP000476310">
    <property type="component" value="Unassembled WGS sequence"/>
</dbReference>
<comment type="caution">
    <text evidence="1">The sequence shown here is derived from an EMBL/GenBank/DDBJ whole genome shotgun (WGS) entry which is preliminary data.</text>
</comment>
<organism evidence="1 2">
    <name type="scientific">Streptomyces rhizosphaericus</name>
    <dbReference type="NCBI Taxonomy" id="114699"/>
    <lineage>
        <taxon>Bacteria</taxon>
        <taxon>Bacillati</taxon>
        <taxon>Actinomycetota</taxon>
        <taxon>Actinomycetes</taxon>
        <taxon>Kitasatosporales</taxon>
        <taxon>Streptomycetaceae</taxon>
        <taxon>Streptomyces</taxon>
        <taxon>Streptomyces violaceusniger group</taxon>
    </lineage>
</organism>
<accession>A0A6G4AUP6</accession>
<gene>
    <name evidence="1" type="ORF">G4H13_40580</name>
</gene>
<reference evidence="1" key="1">
    <citation type="submission" date="2020-02" db="EMBL/GenBank/DDBJ databases">
        <title>A new Streptomyces sp. for controlling soil-borne diseases.</title>
        <authorList>
            <person name="Li X."/>
            <person name="Tian Y."/>
            <person name="Gao K."/>
        </authorList>
    </citation>
    <scope>NUCLEOTIDE SEQUENCE [LARGE SCALE GENOMIC DNA]</scope>
    <source>
        <strain evidence="1">0250</strain>
    </source>
</reference>
<protein>
    <submittedName>
        <fullName evidence="1">Uncharacterized protein</fullName>
    </submittedName>
</protein>
<dbReference type="RefSeq" id="WP_164435417.1">
    <property type="nucleotide sequence ID" value="NZ_JAAIKT010000083.1"/>
</dbReference>
<dbReference type="InterPro" id="IPR027417">
    <property type="entry name" value="P-loop_NTPase"/>
</dbReference>
<proteinExistence type="predicted"/>
<keyword evidence="2" id="KW-1185">Reference proteome</keyword>
<dbReference type="AlphaFoldDB" id="A0A6G4AUP6"/>
<dbReference type="SUPFAM" id="SSF52540">
    <property type="entry name" value="P-loop containing nucleoside triphosphate hydrolases"/>
    <property type="match status" value="1"/>
</dbReference>
<evidence type="ECO:0000313" key="1">
    <source>
        <dbReference type="EMBL" id="NEW76484.1"/>
    </source>
</evidence>
<name>A0A6G4AUP6_9ACTN</name>
<sequence>MEQAVGVHAHWPYRDAVPAVDRLLARGRAEDELGGLEVTRSACDEWLSDGDLSIVVGEPRAGKSSLLRFVVSDLLDDGPRSASAARVVRLASAGAVGVLVSVRIPQGGCRAVGGVRSLGLAHPLLCAAPAPSGGAGLADDRLLLVVDGLDEWTDEGSARPAVTLLENFVRSRNVDRRVCPVDG</sequence>
<evidence type="ECO:0000313" key="2">
    <source>
        <dbReference type="Proteomes" id="UP000476310"/>
    </source>
</evidence>